<dbReference type="EMBL" id="CM000880">
    <property type="protein sequence ID" value="KQK21695.1"/>
    <property type="molecule type" value="Genomic_DNA"/>
</dbReference>
<sequence>MSTPVPMDRASERLWRERGQDPRDLEALVGRILSYIHTVLPRPPSSAHGPALLAALLPHDDLDRLSLLPDELLCNVVSRLPVADAARTGALSRSWRGVWRSAPLVLIDSHLLRSGGAQDDPGLQVARADARRVTSAVSRILASHPGPFRCVHLTTSYMEEFRGLLARWLQLLAVKGVQELVLANRPWPLDLDLPAAFFGMPTLTRLYLALWKFPETAGLPRAAGFPNLRELGLCTVVLEARHMDFILARSPVLQILCLQGNLLMDRLTLRSHSLRCVQMISASDLEIGLEDAPQLERLIIWSAMGSIREGITGSCKRITIGHVPILSIIGYLEPELHTLVVGNTIIKAGTKAIPTTMVPTVKILGFKVRFGVRKEAKLLPCLLGCFPNVERLHIESKKTSEPTGKLSVKFWEGSGAIECVQSHINLLIFRNFRGERSELSFLKFFLERAHKLKRLVIVFGKGTFTSMSEAKSKVKPLYDAKWASKCCSLLLFECFFAEGQGAELENFERGSNFSVRDPFAVIVRA</sequence>
<organism evidence="3">
    <name type="scientific">Brachypodium distachyon</name>
    <name type="common">Purple false brome</name>
    <name type="synonym">Trachynia distachya</name>
    <dbReference type="NCBI Taxonomy" id="15368"/>
    <lineage>
        <taxon>Eukaryota</taxon>
        <taxon>Viridiplantae</taxon>
        <taxon>Streptophyta</taxon>
        <taxon>Embryophyta</taxon>
        <taxon>Tracheophyta</taxon>
        <taxon>Spermatophyta</taxon>
        <taxon>Magnoliopsida</taxon>
        <taxon>Liliopsida</taxon>
        <taxon>Poales</taxon>
        <taxon>Poaceae</taxon>
        <taxon>BOP clade</taxon>
        <taxon>Pooideae</taxon>
        <taxon>Stipodae</taxon>
        <taxon>Brachypodieae</taxon>
        <taxon>Brachypodium</taxon>
    </lineage>
</organism>
<dbReference type="SMART" id="SM00256">
    <property type="entry name" value="FBOX"/>
    <property type="match status" value="1"/>
</dbReference>
<dbReference type="InterPro" id="IPR055302">
    <property type="entry name" value="F-box_dom-containing"/>
</dbReference>
<dbReference type="InterPro" id="IPR006566">
    <property type="entry name" value="FBD"/>
</dbReference>
<dbReference type="InterPro" id="IPR036047">
    <property type="entry name" value="F-box-like_dom_sf"/>
</dbReference>
<dbReference type="PANTHER" id="PTHR32141:SF41">
    <property type="entry name" value="OS04G0208600 PROTEIN"/>
    <property type="match status" value="1"/>
</dbReference>
<dbReference type="GeneID" id="100829361"/>
<dbReference type="KEGG" id="bdi:100829361"/>
<dbReference type="InterPro" id="IPR001810">
    <property type="entry name" value="F-box_dom"/>
</dbReference>
<dbReference type="Pfam" id="PF08387">
    <property type="entry name" value="FBD"/>
    <property type="match status" value="1"/>
</dbReference>
<dbReference type="Pfam" id="PF00646">
    <property type="entry name" value="F-box"/>
    <property type="match status" value="1"/>
</dbReference>
<dbReference type="EnsemblPlants" id="KQK21695">
    <property type="protein sequence ID" value="KQK21695"/>
    <property type="gene ID" value="BRADI_1g62507v3"/>
</dbReference>
<keyword evidence="4" id="KW-1185">Reference proteome</keyword>
<feature type="domain" description="F-box" evidence="1">
    <location>
        <begin position="68"/>
        <end position="107"/>
    </location>
</feature>
<reference evidence="3" key="3">
    <citation type="submission" date="2018-08" db="UniProtKB">
        <authorList>
            <consortium name="EnsemblPlants"/>
        </authorList>
    </citation>
    <scope>IDENTIFICATION</scope>
    <source>
        <strain evidence="3">cv. Bd21</strain>
    </source>
</reference>
<dbReference type="OrthoDB" id="629734at2759"/>
<evidence type="ECO:0000313" key="3">
    <source>
        <dbReference type="EnsemblPlants" id="KQK21695"/>
    </source>
</evidence>
<evidence type="ECO:0000313" key="4">
    <source>
        <dbReference type="Proteomes" id="UP000008810"/>
    </source>
</evidence>
<dbReference type="RefSeq" id="XP_003561637.1">
    <property type="nucleotide sequence ID" value="XM_003561589.4"/>
</dbReference>
<dbReference type="Pfam" id="PF24758">
    <property type="entry name" value="LRR_At5g56370"/>
    <property type="match status" value="1"/>
</dbReference>
<proteinExistence type="predicted"/>
<reference evidence="2" key="2">
    <citation type="submission" date="2017-06" db="EMBL/GenBank/DDBJ databases">
        <title>WGS assembly of Brachypodium distachyon.</title>
        <authorList>
            <consortium name="The International Brachypodium Initiative"/>
            <person name="Lucas S."/>
            <person name="Harmon-Smith M."/>
            <person name="Lail K."/>
            <person name="Tice H."/>
            <person name="Grimwood J."/>
            <person name="Bruce D."/>
            <person name="Barry K."/>
            <person name="Shu S."/>
            <person name="Lindquist E."/>
            <person name="Wang M."/>
            <person name="Pitluck S."/>
            <person name="Vogel J.P."/>
            <person name="Garvin D.F."/>
            <person name="Mockler T.C."/>
            <person name="Schmutz J."/>
            <person name="Rokhsar D."/>
            <person name="Bevan M.W."/>
        </authorList>
    </citation>
    <scope>NUCLEOTIDE SEQUENCE</scope>
    <source>
        <strain evidence="2">Bd21</strain>
    </source>
</reference>
<dbReference type="PANTHER" id="PTHR32141">
    <property type="match status" value="1"/>
</dbReference>
<dbReference type="Gramene" id="KQK21695">
    <property type="protein sequence ID" value="KQK21695"/>
    <property type="gene ID" value="BRADI_1g62507v3"/>
</dbReference>
<dbReference type="eggNOG" id="ENOG502TD0I">
    <property type="taxonomic scope" value="Eukaryota"/>
</dbReference>
<protein>
    <recommendedName>
        <fullName evidence="1">F-box domain-containing protein</fullName>
    </recommendedName>
</protein>
<dbReference type="Proteomes" id="UP000008810">
    <property type="component" value="Chromosome 1"/>
</dbReference>
<dbReference type="Gene3D" id="1.20.1280.50">
    <property type="match status" value="1"/>
</dbReference>
<dbReference type="AlphaFoldDB" id="I1H5H8"/>
<gene>
    <name evidence="3" type="primary">LOC100829361</name>
    <name evidence="2" type="ORF">BRADI_1g62507v3</name>
</gene>
<evidence type="ECO:0000259" key="1">
    <source>
        <dbReference type="SMART" id="SM00256"/>
    </source>
</evidence>
<dbReference type="OMA" id="LANRPWP"/>
<dbReference type="FunCoup" id="I1H5H8">
    <property type="interactions" value="2"/>
</dbReference>
<dbReference type="InterPro" id="IPR032675">
    <property type="entry name" value="LRR_dom_sf"/>
</dbReference>
<dbReference type="InterPro" id="IPR055411">
    <property type="entry name" value="LRR_FXL15/At3g58940/PEG3-like"/>
</dbReference>
<accession>I1H5H8</accession>
<dbReference type="SUPFAM" id="SSF52047">
    <property type="entry name" value="RNI-like"/>
    <property type="match status" value="1"/>
</dbReference>
<name>I1H5H8_BRADI</name>
<reference evidence="2 3" key="1">
    <citation type="journal article" date="2010" name="Nature">
        <title>Genome sequencing and analysis of the model grass Brachypodium distachyon.</title>
        <authorList>
            <consortium name="International Brachypodium Initiative"/>
        </authorList>
    </citation>
    <scope>NUCLEOTIDE SEQUENCE [LARGE SCALE GENOMIC DNA]</scope>
    <source>
        <strain evidence="2 3">Bd21</strain>
    </source>
</reference>
<dbReference type="HOGENOM" id="CLU_023151_4_2_1"/>
<evidence type="ECO:0000313" key="2">
    <source>
        <dbReference type="EMBL" id="KQK21695.1"/>
    </source>
</evidence>
<dbReference type="SUPFAM" id="SSF81383">
    <property type="entry name" value="F-box domain"/>
    <property type="match status" value="1"/>
</dbReference>
<dbReference type="Gene3D" id="3.80.10.10">
    <property type="entry name" value="Ribonuclease Inhibitor"/>
    <property type="match status" value="1"/>
</dbReference>